<organism evidence="1 2">
    <name type="scientific">Pelobium manganitolerans</name>
    <dbReference type="NCBI Taxonomy" id="1842495"/>
    <lineage>
        <taxon>Bacteria</taxon>
        <taxon>Pseudomonadati</taxon>
        <taxon>Bacteroidota</taxon>
        <taxon>Sphingobacteriia</taxon>
        <taxon>Sphingobacteriales</taxon>
        <taxon>Sphingobacteriaceae</taxon>
        <taxon>Pelobium</taxon>
    </lineage>
</organism>
<name>A0A419S558_9SPHI</name>
<keyword evidence="2" id="KW-1185">Reference proteome</keyword>
<dbReference type="EMBL" id="MBTA01000025">
    <property type="protein sequence ID" value="RKD15207.1"/>
    <property type="molecule type" value="Genomic_DNA"/>
</dbReference>
<evidence type="ECO:0000313" key="2">
    <source>
        <dbReference type="Proteomes" id="UP000283433"/>
    </source>
</evidence>
<sequence length="59" mass="6843">MKEILYLMVLVEVQSSLKHISDTVHEIETEAALMVSDTRNVKILKTELLLTRVRNPKKH</sequence>
<comment type="caution">
    <text evidence="1">The sequence shown here is derived from an EMBL/GenBank/DDBJ whole genome shotgun (WGS) entry which is preliminary data.</text>
</comment>
<protein>
    <submittedName>
        <fullName evidence="1">Uncharacterized protein</fullName>
    </submittedName>
</protein>
<evidence type="ECO:0000313" key="1">
    <source>
        <dbReference type="EMBL" id="RKD15207.1"/>
    </source>
</evidence>
<dbReference type="AlphaFoldDB" id="A0A419S558"/>
<gene>
    <name evidence="1" type="ORF">BCY91_06755</name>
</gene>
<dbReference type="Proteomes" id="UP000283433">
    <property type="component" value="Unassembled WGS sequence"/>
</dbReference>
<accession>A0A419S558</accession>
<proteinExistence type="predicted"/>
<reference evidence="1 2" key="1">
    <citation type="submission" date="2016-07" db="EMBL/GenBank/DDBJ databases">
        <title>Genome of Pelobium manganitolerans.</title>
        <authorList>
            <person name="Wu S."/>
            <person name="Wang G."/>
        </authorList>
    </citation>
    <scope>NUCLEOTIDE SEQUENCE [LARGE SCALE GENOMIC DNA]</scope>
    <source>
        <strain evidence="1 2">YS-25</strain>
    </source>
</reference>